<evidence type="ECO:0000313" key="5">
    <source>
        <dbReference type="Proteomes" id="UP000290289"/>
    </source>
</evidence>
<protein>
    <recommendedName>
        <fullName evidence="6">Pentacotripeptide-repeat region of PRORP domain-containing protein</fullName>
    </recommendedName>
</protein>
<dbReference type="NCBIfam" id="TIGR00756">
    <property type="entry name" value="PPR"/>
    <property type="match status" value="8"/>
</dbReference>
<feature type="repeat" description="PPR" evidence="3">
    <location>
        <begin position="330"/>
        <end position="364"/>
    </location>
</feature>
<feature type="repeat" description="PPR" evidence="3">
    <location>
        <begin position="224"/>
        <end position="258"/>
    </location>
</feature>
<dbReference type="FunFam" id="1.25.40.10:FF:000530">
    <property type="entry name" value="Pentatricopeptide repeat-containing protein At1g74850, chloroplastic"/>
    <property type="match status" value="1"/>
</dbReference>
<evidence type="ECO:0000256" key="2">
    <source>
        <dbReference type="ARBA" id="ARBA00022737"/>
    </source>
</evidence>
<comment type="caution">
    <text evidence="4">The sequence shown here is derived from an EMBL/GenBank/DDBJ whole genome shotgun (WGS) entry which is preliminary data.</text>
</comment>
<dbReference type="Pfam" id="PF13812">
    <property type="entry name" value="PPR_3"/>
    <property type="match status" value="3"/>
</dbReference>
<name>A0A498IW65_MALDO</name>
<dbReference type="Pfam" id="PF13041">
    <property type="entry name" value="PPR_2"/>
    <property type="match status" value="1"/>
</dbReference>
<dbReference type="Gene3D" id="1.25.40.10">
    <property type="entry name" value="Tetratricopeptide repeat domain"/>
    <property type="match status" value="4"/>
</dbReference>
<comment type="similarity">
    <text evidence="1">Belongs to the PPR family. P subfamily.</text>
</comment>
<sequence length="601" mass="67310">MFEQIEEREAVVDHEANVGDECEEAIGAVVTLEVESEGGKVVALRLLLLGHVINRNNYSLISVSLYRPAAHYSTSHRRELAAALTLTRTRIGRSRDSDRGKPWSHHRLSSQGQYILHFFLDPQFDSSELREKLVGLVELHRDEFGSSLDSLALDLLGIVKGLSFHKKFDLAISVFEWFKKREDCDLVLNGSVVAVIISILGKVGRVSNATSLFQNLHNEGFSLDVYAYTSLITACASNGRYREAVSVFKKMEEEGCRPTLITYNVILNVYGKMGMPWHKIRALVEGMKSSGIAPDSYTYNTLITCCRCGSLYLEAAEVFQEMKTAGFVSDKVTYNALLDVYGKSRRTREAMEVLKDMEFNGFSPSIVSYNSLILAYARDGLLEEATALKTQMVEKGIKPDVFTYTTLLSGYEKAGKDDLAMRIFEEMKSFGCKPNICTFNALIKMHGNRGNFAEMMKVFEEIKILHTAGAVLSTKLWLCIREAGVTPDLSSYNAVLAALVRGGLWQQSEKMFAEMLNGHCKPNELTYSSLLHSYANGKEIERIHILAEEIYSGVIEPHVVLLKTLVLVFSKSDLLMETEHAFLELRKKGFSPDITILNAML</sequence>
<dbReference type="PROSITE" id="PS51375">
    <property type="entry name" value="PPR"/>
    <property type="match status" value="7"/>
</dbReference>
<feature type="repeat" description="PPR" evidence="3">
    <location>
        <begin position="295"/>
        <end position="329"/>
    </location>
</feature>
<feature type="repeat" description="PPR" evidence="3">
    <location>
        <begin position="400"/>
        <end position="434"/>
    </location>
</feature>
<dbReference type="AlphaFoldDB" id="A0A498IW65"/>
<keyword evidence="5" id="KW-1185">Reference proteome</keyword>
<evidence type="ECO:0008006" key="6">
    <source>
        <dbReference type="Google" id="ProtNLM"/>
    </source>
</evidence>
<accession>A0A498IW65</accession>
<organism evidence="4 5">
    <name type="scientific">Malus domestica</name>
    <name type="common">Apple</name>
    <name type="synonym">Pyrus malus</name>
    <dbReference type="NCBI Taxonomy" id="3750"/>
    <lineage>
        <taxon>Eukaryota</taxon>
        <taxon>Viridiplantae</taxon>
        <taxon>Streptophyta</taxon>
        <taxon>Embryophyta</taxon>
        <taxon>Tracheophyta</taxon>
        <taxon>Spermatophyta</taxon>
        <taxon>Magnoliopsida</taxon>
        <taxon>eudicotyledons</taxon>
        <taxon>Gunneridae</taxon>
        <taxon>Pentapetalae</taxon>
        <taxon>rosids</taxon>
        <taxon>fabids</taxon>
        <taxon>Rosales</taxon>
        <taxon>Rosaceae</taxon>
        <taxon>Amygdaloideae</taxon>
        <taxon>Maleae</taxon>
        <taxon>Malus</taxon>
    </lineage>
</organism>
<dbReference type="PANTHER" id="PTHR47447">
    <property type="entry name" value="OS03G0856100 PROTEIN"/>
    <property type="match status" value="1"/>
</dbReference>
<keyword evidence="2" id="KW-0677">Repeat</keyword>
<evidence type="ECO:0000256" key="3">
    <source>
        <dbReference type="PROSITE-ProRule" id="PRU00708"/>
    </source>
</evidence>
<dbReference type="EMBL" id="RDQH01000336">
    <property type="protein sequence ID" value="RXH87440.1"/>
    <property type="molecule type" value="Genomic_DNA"/>
</dbReference>
<feature type="repeat" description="PPR" evidence="3">
    <location>
        <begin position="488"/>
        <end position="522"/>
    </location>
</feature>
<dbReference type="Proteomes" id="UP000290289">
    <property type="component" value="Chromosome 10"/>
</dbReference>
<dbReference type="InterPro" id="IPR011990">
    <property type="entry name" value="TPR-like_helical_dom_sf"/>
</dbReference>
<evidence type="ECO:0000313" key="4">
    <source>
        <dbReference type="EMBL" id="RXH87440.1"/>
    </source>
</evidence>
<feature type="repeat" description="PPR" evidence="3">
    <location>
        <begin position="259"/>
        <end position="294"/>
    </location>
</feature>
<feature type="repeat" description="PPR" evidence="3">
    <location>
        <begin position="365"/>
        <end position="399"/>
    </location>
</feature>
<proteinExistence type="inferred from homology"/>
<gene>
    <name evidence="4" type="ORF">DVH24_034340</name>
</gene>
<dbReference type="InterPro" id="IPR002885">
    <property type="entry name" value="PPR_rpt"/>
</dbReference>
<dbReference type="PANTHER" id="PTHR47447:SF23">
    <property type="entry name" value="PENTACOTRIPEPTIDE-REPEAT REGION OF PRORP DOMAIN-CONTAINING PROTEIN"/>
    <property type="match status" value="1"/>
</dbReference>
<reference evidence="4 5" key="1">
    <citation type="submission" date="2018-10" db="EMBL/GenBank/DDBJ databases">
        <title>A high-quality apple genome assembly.</title>
        <authorList>
            <person name="Hu J."/>
        </authorList>
    </citation>
    <scope>NUCLEOTIDE SEQUENCE [LARGE SCALE GENOMIC DNA]</scope>
    <source>
        <strain evidence="5">cv. HFTH1</strain>
        <tissue evidence="4">Young leaf</tissue>
    </source>
</reference>
<evidence type="ECO:0000256" key="1">
    <source>
        <dbReference type="ARBA" id="ARBA00007626"/>
    </source>
</evidence>